<dbReference type="Gene3D" id="3.40.960.10">
    <property type="entry name" value="VSR Endonuclease"/>
    <property type="match status" value="1"/>
</dbReference>
<dbReference type="EC" id="3.1.-.-" evidence="6"/>
<keyword evidence="2 6" id="KW-0255">Endonuclease</keyword>
<evidence type="ECO:0000256" key="3">
    <source>
        <dbReference type="ARBA" id="ARBA00022763"/>
    </source>
</evidence>
<reference evidence="7 8" key="1">
    <citation type="submission" date="2024-09" db="EMBL/GenBank/DDBJ databases">
        <authorList>
            <person name="Sun Q."/>
            <person name="Mori K."/>
        </authorList>
    </citation>
    <scope>NUCLEOTIDE SEQUENCE [LARGE SCALE GENOMIC DNA]</scope>
    <source>
        <strain evidence="7 8">JCM 1334</strain>
    </source>
</reference>
<evidence type="ECO:0000256" key="1">
    <source>
        <dbReference type="ARBA" id="ARBA00022722"/>
    </source>
</evidence>
<evidence type="ECO:0000313" key="7">
    <source>
        <dbReference type="EMBL" id="MFB9820568.1"/>
    </source>
</evidence>
<dbReference type="SUPFAM" id="SSF52980">
    <property type="entry name" value="Restriction endonuclease-like"/>
    <property type="match status" value="1"/>
</dbReference>
<dbReference type="Proteomes" id="UP001589702">
    <property type="component" value="Unassembled WGS sequence"/>
</dbReference>
<keyword evidence="5 6" id="KW-0234">DNA repair</keyword>
<dbReference type="GO" id="GO:0004519">
    <property type="term" value="F:endonuclease activity"/>
    <property type="evidence" value="ECO:0007669"/>
    <property type="project" value="UniProtKB-KW"/>
</dbReference>
<organism evidence="7 8">
    <name type="scientific">Arthrobacter ramosus</name>
    <dbReference type="NCBI Taxonomy" id="1672"/>
    <lineage>
        <taxon>Bacteria</taxon>
        <taxon>Bacillati</taxon>
        <taxon>Actinomycetota</taxon>
        <taxon>Actinomycetes</taxon>
        <taxon>Micrococcales</taxon>
        <taxon>Micrococcaceae</taxon>
        <taxon>Arthrobacter</taxon>
    </lineage>
</organism>
<evidence type="ECO:0000256" key="6">
    <source>
        <dbReference type="PIRNR" id="PIRNR018267"/>
    </source>
</evidence>
<dbReference type="PIRSF" id="PIRSF018267">
    <property type="entry name" value="VSR_endonuc"/>
    <property type="match status" value="1"/>
</dbReference>
<name>A0ABV5Y0P8_ARTRM</name>
<comment type="caution">
    <text evidence="7">The sequence shown here is derived from an EMBL/GenBank/DDBJ whole genome shotgun (WGS) entry which is preliminary data.</text>
</comment>
<sequence>MADFMTAAQRSAHMAKIRSKNTKPELQLRRVLHAAGFRYRLHDPALPGRPDLVFAGRRKVIFVNGCFWHGHDCPVGRRLPKSNTDFWADKRRRNQARDTAQRLRLTEMGWTYLDVWECEVAENANLVVDVAEFLECKAVER</sequence>
<evidence type="ECO:0000256" key="2">
    <source>
        <dbReference type="ARBA" id="ARBA00022759"/>
    </source>
</evidence>
<evidence type="ECO:0000313" key="8">
    <source>
        <dbReference type="Proteomes" id="UP001589702"/>
    </source>
</evidence>
<accession>A0ABV5Y0P8</accession>
<dbReference type="Pfam" id="PF03852">
    <property type="entry name" value="Vsr"/>
    <property type="match status" value="1"/>
</dbReference>
<dbReference type="InterPro" id="IPR011335">
    <property type="entry name" value="Restrct_endonuc-II-like"/>
</dbReference>
<keyword evidence="3 6" id="KW-0227">DNA damage</keyword>
<dbReference type="EMBL" id="JBHMBC010000022">
    <property type="protein sequence ID" value="MFB9820568.1"/>
    <property type="molecule type" value="Genomic_DNA"/>
</dbReference>
<gene>
    <name evidence="7" type="ORF">ACFFP1_13790</name>
</gene>
<comment type="function">
    <text evidence="6">May nick specific sequences that contain T:G mispairs resulting from m5C-deamination.</text>
</comment>
<comment type="similarity">
    <text evidence="6">Belongs to the vsr family.</text>
</comment>
<proteinExistence type="inferred from homology"/>
<dbReference type="RefSeq" id="WP_234751100.1">
    <property type="nucleotide sequence ID" value="NZ_BAAAWN010000001.1"/>
</dbReference>
<keyword evidence="8" id="KW-1185">Reference proteome</keyword>
<keyword evidence="1 6" id="KW-0540">Nuclease</keyword>
<evidence type="ECO:0000256" key="5">
    <source>
        <dbReference type="ARBA" id="ARBA00023204"/>
    </source>
</evidence>
<evidence type="ECO:0000256" key="4">
    <source>
        <dbReference type="ARBA" id="ARBA00022801"/>
    </source>
</evidence>
<dbReference type="CDD" id="cd00221">
    <property type="entry name" value="Vsr"/>
    <property type="match status" value="1"/>
</dbReference>
<protein>
    <recommendedName>
        <fullName evidence="6">Very short patch repair endonuclease</fullName>
        <ecNumber evidence="6">3.1.-.-</ecNumber>
    </recommendedName>
</protein>
<keyword evidence="4 6" id="KW-0378">Hydrolase</keyword>
<dbReference type="InterPro" id="IPR004603">
    <property type="entry name" value="DNA_mismatch_endonuc_vsr"/>
</dbReference>
<dbReference type="NCBIfam" id="TIGR00632">
    <property type="entry name" value="vsr"/>
    <property type="match status" value="1"/>
</dbReference>